<dbReference type="Proteomes" id="UP000253606">
    <property type="component" value="Chromosome"/>
</dbReference>
<accession>A0A2Z5FTW9</accession>
<evidence type="ECO:0000313" key="1">
    <source>
        <dbReference type="EMBL" id="AXC09957.1"/>
    </source>
</evidence>
<reference evidence="1 2" key="1">
    <citation type="journal article" date="2018" name="Front. Microbiol.">
        <title>Hydrolytic Capabilities as a Key to Environmental Success: Chitinolytic and Cellulolytic Acidobacteria From Acidic Sub-arctic Soils and Boreal Peatlands.</title>
        <authorList>
            <person name="Belova S.E."/>
            <person name="Ravin N.V."/>
            <person name="Pankratov T.A."/>
            <person name="Rakitin A.L."/>
            <person name="Ivanova A.A."/>
            <person name="Beletsky A.V."/>
            <person name="Mardanov A.V."/>
            <person name="Sinninghe Damste J.S."/>
            <person name="Dedysh S.N."/>
        </authorList>
    </citation>
    <scope>NUCLEOTIDE SEQUENCE [LARGE SCALE GENOMIC DNA]</scope>
    <source>
        <strain evidence="1 2">SBC82</strain>
    </source>
</reference>
<dbReference type="AlphaFoldDB" id="A0A2Z5FTW9"/>
<evidence type="ECO:0000313" key="2">
    <source>
        <dbReference type="Proteomes" id="UP000253606"/>
    </source>
</evidence>
<keyword evidence="2" id="KW-1185">Reference proteome</keyword>
<name>A0A2Z5FTW9_9BACT</name>
<dbReference type="EMBL" id="CP030840">
    <property type="protein sequence ID" value="AXC09957.1"/>
    <property type="molecule type" value="Genomic_DNA"/>
</dbReference>
<gene>
    <name evidence="1" type="ORF">ACPOL_0584</name>
</gene>
<sequence length="51" mass="5911">MPIIYEGMSLHAGLIFIDVPAGLPKERQSWRSGSFLPSSKNMEIWQIRCYR</sequence>
<organism evidence="1 2">
    <name type="scientific">Acidisarcina polymorpha</name>
    <dbReference type="NCBI Taxonomy" id="2211140"/>
    <lineage>
        <taxon>Bacteria</taxon>
        <taxon>Pseudomonadati</taxon>
        <taxon>Acidobacteriota</taxon>
        <taxon>Terriglobia</taxon>
        <taxon>Terriglobales</taxon>
        <taxon>Acidobacteriaceae</taxon>
        <taxon>Acidisarcina</taxon>
    </lineage>
</organism>
<dbReference type="KEGG" id="abas:ACPOL_0584"/>
<protein>
    <submittedName>
        <fullName evidence="1">Uncharacterized protein</fullName>
    </submittedName>
</protein>
<proteinExistence type="predicted"/>